<dbReference type="Gene3D" id="3.60.15.10">
    <property type="entry name" value="Ribonuclease Z/Hydroxyacylglutathione hydrolase-like"/>
    <property type="match status" value="1"/>
</dbReference>
<protein>
    <recommendedName>
        <fullName evidence="3">MBL fold metallo-hydrolase</fullName>
    </recommendedName>
</protein>
<evidence type="ECO:0000313" key="1">
    <source>
        <dbReference type="EMBL" id="MCM3713558.1"/>
    </source>
</evidence>
<dbReference type="Proteomes" id="UP001139179">
    <property type="component" value="Unassembled WGS sequence"/>
</dbReference>
<organism evidence="1 2">
    <name type="scientific">Halalkalibacter oceani</name>
    <dbReference type="NCBI Taxonomy" id="1653776"/>
    <lineage>
        <taxon>Bacteria</taxon>
        <taxon>Bacillati</taxon>
        <taxon>Bacillota</taxon>
        <taxon>Bacilli</taxon>
        <taxon>Bacillales</taxon>
        <taxon>Bacillaceae</taxon>
        <taxon>Halalkalibacter</taxon>
    </lineage>
</organism>
<evidence type="ECO:0008006" key="3">
    <source>
        <dbReference type="Google" id="ProtNLM"/>
    </source>
</evidence>
<dbReference type="SUPFAM" id="SSF56281">
    <property type="entry name" value="Metallo-hydrolase/oxidoreductase"/>
    <property type="match status" value="1"/>
</dbReference>
<sequence length="276" mass="31002">MDMKRILGGLLFAFVLAFFGGEQGLALTEDGTEADQAGLVFFDLPNGEATYLRLPSQTSYLIGTGAEDSWPELKRRLKRLQIQTIDVLILPRFDKEYSANAERLFEQFEVKKLVVPQAGLTLAEAQFAEGAKPELIGWDHEAAYMIEDQVQIQTLPTDHALLPSLSFVVSFFDRHHFLFAAESSESIEEAWLERSLPAMTGLKVAEFGVGVETTEPFLDAIDPQVAIVFSKKNTIPNGQLLERLQETWIDTYQTRQNGSVIIKLNEDDYQLVTAHF</sequence>
<dbReference type="InterPro" id="IPR036866">
    <property type="entry name" value="RibonucZ/Hydroxyglut_hydro"/>
</dbReference>
<dbReference type="EMBL" id="JAMBOL010000003">
    <property type="protein sequence ID" value="MCM3713558.1"/>
    <property type="molecule type" value="Genomic_DNA"/>
</dbReference>
<dbReference type="RefSeq" id="WP_251222368.1">
    <property type="nucleotide sequence ID" value="NZ_JAMBOL010000003.1"/>
</dbReference>
<dbReference type="AlphaFoldDB" id="A0A9X2IPH0"/>
<gene>
    <name evidence="1" type="ORF">M3202_05640</name>
</gene>
<dbReference type="InterPro" id="IPR052159">
    <property type="entry name" value="Competence_DNA_uptake"/>
</dbReference>
<proteinExistence type="predicted"/>
<comment type="caution">
    <text evidence="1">The sequence shown here is derived from an EMBL/GenBank/DDBJ whole genome shotgun (WGS) entry which is preliminary data.</text>
</comment>
<reference evidence="1" key="1">
    <citation type="submission" date="2022-05" db="EMBL/GenBank/DDBJ databases">
        <title>Comparative Genomics of Spacecraft Associated Microbes.</title>
        <authorList>
            <person name="Tran M.T."/>
            <person name="Wright A."/>
            <person name="Seuylemezian A."/>
            <person name="Eisen J."/>
            <person name="Coil D."/>
        </authorList>
    </citation>
    <scope>NUCLEOTIDE SEQUENCE</scope>
    <source>
        <strain evidence="1">214.1.1</strain>
    </source>
</reference>
<name>A0A9X2IPH0_9BACI</name>
<accession>A0A9X2IPH0</accession>
<dbReference type="PANTHER" id="PTHR30619:SF1">
    <property type="entry name" value="RECOMBINATION PROTEIN 2"/>
    <property type="match status" value="1"/>
</dbReference>
<evidence type="ECO:0000313" key="2">
    <source>
        <dbReference type="Proteomes" id="UP001139179"/>
    </source>
</evidence>
<keyword evidence="2" id="KW-1185">Reference proteome</keyword>
<dbReference type="PANTHER" id="PTHR30619">
    <property type="entry name" value="DNA INTERNALIZATION/COMPETENCE PROTEIN COMEC/REC2"/>
    <property type="match status" value="1"/>
</dbReference>